<keyword evidence="1" id="KW-0436">Ligase</keyword>
<keyword evidence="1" id="KW-0547">Nucleotide-binding</keyword>
<keyword evidence="1" id="KW-0648">Protein biosynthesis</keyword>
<dbReference type="GO" id="GO:0005524">
    <property type="term" value="F:ATP binding"/>
    <property type="evidence" value="ECO:0007669"/>
    <property type="project" value="UniProtKB-KW"/>
</dbReference>
<dbReference type="EMBL" id="BKCJ010005596">
    <property type="protein sequence ID" value="GEU67600.1"/>
    <property type="molecule type" value="Genomic_DNA"/>
</dbReference>
<comment type="similarity">
    <text evidence="1">Belongs to the class-I aminoacyl-tRNA synthetase family.</text>
</comment>
<evidence type="ECO:0000259" key="2">
    <source>
        <dbReference type="Pfam" id="PF00750"/>
    </source>
</evidence>
<dbReference type="PANTHER" id="PTHR11956:SF5">
    <property type="entry name" value="ARGININE--TRNA LIGASE, CYTOPLASMIC"/>
    <property type="match status" value="1"/>
</dbReference>
<sequence>MESTLHLFLRLIGGMEEGKHIEPPLYNFLKGYESSKEEEEDISRTASFGLFMPPSFRIGLYGKLLAKEEDKISRRPSFGDISNLYKGLLQEGKKISRLPSFESFLNLYKAPLQEEEKISRTLSFGYFSNRYKAPLQEEEEEAPQLSDISNLHEESLQEEKKISKALEEEDKRWSLHDEMSMLFNALLNRCFPEFEEEADLFPCYKTEHGDYNCQNVLTIWPKLTKSLELRDDHPHIKRPRDVGIAIQRDLRDTALDMIEGQPSVFDVGFVTFSLSLKWMAERIHMMLKDGIDTWAPILPVERVLVKYPSLDEEIHTGLFRRSVIAETLVRMLSYSKVDATMTPTIEKDMLDSPLDILKRCFLIEERSGGDLVIGVDKDKPPFILAKKDLNRLYADLAALRYGFEKDKADWIVYVTPVRQQEYIEMCFTVAKLENWTPTVRKWKWIPDGTIYAGYRTCTETIGLDFLLRLNTRCLHVAEGEDVKSLGYTSFEVCRCVIRVVAFCPGLRFVKDIV</sequence>
<keyword evidence="1" id="KW-0067">ATP-binding</keyword>
<dbReference type="InterPro" id="IPR014729">
    <property type="entry name" value="Rossmann-like_a/b/a_fold"/>
</dbReference>
<gene>
    <name evidence="3" type="ORF">Tci_039578</name>
</gene>
<feature type="domain" description="Arginyl-tRNA synthetase catalytic core" evidence="2">
    <location>
        <begin position="334"/>
        <end position="443"/>
    </location>
</feature>
<comment type="caution">
    <text evidence="3">The sequence shown here is derived from an EMBL/GenBank/DDBJ whole genome shotgun (WGS) entry which is preliminary data.</text>
</comment>
<keyword evidence="1 3" id="KW-0030">Aminoacyl-tRNA synthetase</keyword>
<dbReference type="InterPro" id="IPR036695">
    <property type="entry name" value="Arg-tRNA-synth_N_sf"/>
</dbReference>
<dbReference type="GO" id="GO:0005737">
    <property type="term" value="C:cytoplasm"/>
    <property type="evidence" value="ECO:0007669"/>
    <property type="project" value="InterPro"/>
</dbReference>
<dbReference type="InterPro" id="IPR035684">
    <property type="entry name" value="ArgRS_core"/>
</dbReference>
<dbReference type="GO" id="GO:0006420">
    <property type="term" value="P:arginyl-tRNA aminoacylation"/>
    <property type="evidence" value="ECO:0007669"/>
    <property type="project" value="InterPro"/>
</dbReference>
<dbReference type="GO" id="GO:0004814">
    <property type="term" value="F:arginine-tRNA ligase activity"/>
    <property type="evidence" value="ECO:0007669"/>
    <property type="project" value="InterPro"/>
</dbReference>
<dbReference type="Gene3D" id="3.40.50.620">
    <property type="entry name" value="HUPs"/>
    <property type="match status" value="1"/>
</dbReference>
<organism evidence="3">
    <name type="scientific">Tanacetum cinerariifolium</name>
    <name type="common">Dalmatian daisy</name>
    <name type="synonym">Chrysanthemum cinerariifolium</name>
    <dbReference type="NCBI Taxonomy" id="118510"/>
    <lineage>
        <taxon>Eukaryota</taxon>
        <taxon>Viridiplantae</taxon>
        <taxon>Streptophyta</taxon>
        <taxon>Embryophyta</taxon>
        <taxon>Tracheophyta</taxon>
        <taxon>Spermatophyta</taxon>
        <taxon>Magnoliopsida</taxon>
        <taxon>eudicotyledons</taxon>
        <taxon>Gunneridae</taxon>
        <taxon>Pentapetalae</taxon>
        <taxon>asterids</taxon>
        <taxon>campanulids</taxon>
        <taxon>Asterales</taxon>
        <taxon>Asteraceae</taxon>
        <taxon>Asteroideae</taxon>
        <taxon>Anthemideae</taxon>
        <taxon>Anthemidinae</taxon>
        <taxon>Tanacetum</taxon>
    </lineage>
</organism>
<accession>A0A6L2M220</accession>
<proteinExistence type="inferred from homology"/>
<dbReference type="PANTHER" id="PTHR11956">
    <property type="entry name" value="ARGINYL-TRNA SYNTHETASE"/>
    <property type="match status" value="1"/>
</dbReference>
<dbReference type="SUPFAM" id="SSF52374">
    <property type="entry name" value="Nucleotidylyl transferase"/>
    <property type="match status" value="1"/>
</dbReference>
<evidence type="ECO:0000256" key="1">
    <source>
        <dbReference type="RuleBase" id="RU363038"/>
    </source>
</evidence>
<dbReference type="Pfam" id="PF00750">
    <property type="entry name" value="tRNA-synt_1d"/>
    <property type="match status" value="1"/>
</dbReference>
<evidence type="ECO:0000313" key="3">
    <source>
        <dbReference type="EMBL" id="GEU67600.1"/>
    </source>
</evidence>
<protein>
    <submittedName>
        <fullName evidence="3">Aminoacyl-tRNA synthetase, class 1a, anticodon-binding</fullName>
    </submittedName>
</protein>
<dbReference type="Gene3D" id="3.30.1360.70">
    <property type="entry name" value="Arginyl tRNA synthetase N-terminal domain"/>
    <property type="match status" value="1"/>
</dbReference>
<name>A0A6L2M220_TANCI</name>
<reference evidence="3" key="1">
    <citation type="journal article" date="2019" name="Sci. Rep.">
        <title>Draft genome of Tanacetum cinerariifolium, the natural source of mosquito coil.</title>
        <authorList>
            <person name="Yamashiro T."/>
            <person name="Shiraishi A."/>
            <person name="Satake H."/>
            <person name="Nakayama K."/>
        </authorList>
    </citation>
    <scope>NUCLEOTIDE SEQUENCE</scope>
</reference>
<dbReference type="AlphaFoldDB" id="A0A6L2M220"/>
<dbReference type="InterPro" id="IPR001278">
    <property type="entry name" value="Arg-tRNA-ligase"/>
</dbReference>